<feature type="non-terminal residue" evidence="1">
    <location>
        <position position="1"/>
    </location>
</feature>
<proteinExistence type="predicted"/>
<evidence type="ECO:0000313" key="2">
    <source>
        <dbReference type="Proteomes" id="UP000044602"/>
    </source>
</evidence>
<dbReference type="InterPro" id="IPR032466">
    <property type="entry name" value="Metal_Hydrolase"/>
</dbReference>
<gene>
    <name evidence="1" type="ORF">BN1708_018329</name>
</gene>
<dbReference type="EMBL" id="CVQH01020610">
    <property type="protein sequence ID" value="CRK28038.1"/>
    <property type="molecule type" value="Genomic_DNA"/>
</dbReference>
<organism evidence="1 2">
    <name type="scientific">Verticillium longisporum</name>
    <name type="common">Verticillium dahliae var. longisporum</name>
    <dbReference type="NCBI Taxonomy" id="100787"/>
    <lineage>
        <taxon>Eukaryota</taxon>
        <taxon>Fungi</taxon>
        <taxon>Dikarya</taxon>
        <taxon>Ascomycota</taxon>
        <taxon>Pezizomycotina</taxon>
        <taxon>Sordariomycetes</taxon>
        <taxon>Hypocreomycetidae</taxon>
        <taxon>Glomerellales</taxon>
        <taxon>Plectosphaerellaceae</taxon>
        <taxon>Verticillium</taxon>
    </lineage>
</organism>
<dbReference type="Proteomes" id="UP000044602">
    <property type="component" value="Unassembled WGS sequence"/>
</dbReference>
<evidence type="ECO:0000313" key="1">
    <source>
        <dbReference type="EMBL" id="CRK28038.1"/>
    </source>
</evidence>
<name>A0A0G4M173_VERLO</name>
<dbReference type="AlphaFoldDB" id="A0A0G4M173"/>
<protein>
    <submittedName>
        <fullName evidence="1">Uncharacterized protein</fullName>
    </submittedName>
</protein>
<dbReference type="SUPFAM" id="SSF51556">
    <property type="entry name" value="Metallo-dependent hydrolases"/>
    <property type="match status" value="1"/>
</dbReference>
<sequence length="87" mass="9657">SWPEHKPIVTDAKLTDLASILLLASLHNRRIHVTSVSTKDDIRLIALSKKKGLKLTCDVSVFSLYLSQKDFPGCALLPTAQDQDALW</sequence>
<accession>A0A0G4M173</accession>
<dbReference type="STRING" id="100787.A0A0G4M173"/>
<reference evidence="1 2" key="1">
    <citation type="submission" date="2015-05" db="EMBL/GenBank/DDBJ databases">
        <authorList>
            <person name="Wang D.B."/>
            <person name="Wang M."/>
        </authorList>
    </citation>
    <scope>NUCLEOTIDE SEQUENCE [LARGE SCALE GENOMIC DNA]</scope>
    <source>
        <strain evidence="1">VL1</strain>
    </source>
</reference>
<keyword evidence="2" id="KW-1185">Reference proteome</keyword>
<feature type="non-terminal residue" evidence="1">
    <location>
        <position position="87"/>
    </location>
</feature>
<dbReference type="Gene3D" id="3.20.20.140">
    <property type="entry name" value="Metal-dependent hydrolases"/>
    <property type="match status" value="1"/>
</dbReference>